<sequence>MIHSENKDKFILTLHRYFIWALYQHNTFKTVIRVVNTEKTRESARFTRPFGYGSYWYASMYVVIEGWLELKLHDKKIDVFLKNAKYIQLLRRYRNGVFHFQKDYEDNRFEIFFKRGSDFNIWVDEIYHEFDRFFLEWSKKEKSEK</sequence>
<evidence type="ECO:0000313" key="2">
    <source>
        <dbReference type="Proteomes" id="UP000177141"/>
    </source>
</evidence>
<comment type="caution">
    <text evidence="1">The sequence shown here is derived from an EMBL/GenBank/DDBJ whole genome shotgun (WGS) entry which is preliminary data.</text>
</comment>
<protein>
    <submittedName>
        <fullName evidence="1">Uncharacterized protein</fullName>
    </submittedName>
</protein>
<proteinExistence type="predicted"/>
<dbReference type="STRING" id="1802061.A3A93_01465"/>
<evidence type="ECO:0000313" key="1">
    <source>
        <dbReference type="EMBL" id="OGK48290.1"/>
    </source>
</evidence>
<dbReference type="Proteomes" id="UP000177141">
    <property type="component" value="Unassembled WGS sequence"/>
</dbReference>
<dbReference type="AlphaFoldDB" id="A0A1F7IY49"/>
<reference evidence="1 2" key="1">
    <citation type="journal article" date="2016" name="Nat. Commun.">
        <title>Thousands of microbial genomes shed light on interconnected biogeochemical processes in an aquifer system.</title>
        <authorList>
            <person name="Anantharaman K."/>
            <person name="Brown C.T."/>
            <person name="Hug L.A."/>
            <person name="Sharon I."/>
            <person name="Castelle C.J."/>
            <person name="Probst A.J."/>
            <person name="Thomas B.C."/>
            <person name="Singh A."/>
            <person name="Wilkins M.J."/>
            <person name="Karaoz U."/>
            <person name="Brodie E.L."/>
            <person name="Williams K.H."/>
            <person name="Hubbard S.S."/>
            <person name="Banfield J.F."/>
        </authorList>
    </citation>
    <scope>NUCLEOTIDE SEQUENCE [LARGE SCALE GENOMIC DNA]</scope>
</reference>
<gene>
    <name evidence="1" type="ORF">A3A93_01465</name>
</gene>
<accession>A0A1F7IY49</accession>
<dbReference type="EMBL" id="MGAL01000017">
    <property type="protein sequence ID" value="OGK48290.1"/>
    <property type="molecule type" value="Genomic_DNA"/>
</dbReference>
<organism evidence="1 2">
    <name type="scientific">Candidatus Roizmanbacteria bacterium RIFCSPLOWO2_01_FULL_38_12</name>
    <dbReference type="NCBI Taxonomy" id="1802061"/>
    <lineage>
        <taxon>Bacteria</taxon>
        <taxon>Candidatus Roizmaniibacteriota</taxon>
    </lineage>
</organism>
<name>A0A1F7IY49_9BACT</name>